<organism evidence="2 3">
    <name type="scientific">Haematococcus lacustris</name>
    <name type="common">Green alga</name>
    <name type="synonym">Haematococcus pluvialis</name>
    <dbReference type="NCBI Taxonomy" id="44745"/>
    <lineage>
        <taxon>Eukaryota</taxon>
        <taxon>Viridiplantae</taxon>
        <taxon>Chlorophyta</taxon>
        <taxon>core chlorophytes</taxon>
        <taxon>Chlorophyceae</taxon>
        <taxon>CS clade</taxon>
        <taxon>Chlamydomonadales</taxon>
        <taxon>Haematococcaceae</taxon>
        <taxon>Haematococcus</taxon>
    </lineage>
</organism>
<accession>A0A699YN15</accession>
<feature type="transmembrane region" description="Helical" evidence="1">
    <location>
        <begin position="25"/>
        <end position="43"/>
    </location>
</feature>
<dbReference type="EMBL" id="BLLF01000152">
    <property type="protein sequence ID" value="GFH08296.1"/>
    <property type="molecule type" value="Genomic_DNA"/>
</dbReference>
<protein>
    <submittedName>
        <fullName evidence="2">Sugar nucleotide transporter</fullName>
    </submittedName>
</protein>
<keyword evidence="1" id="KW-0812">Transmembrane</keyword>
<comment type="caution">
    <text evidence="2">The sequence shown here is derived from an EMBL/GenBank/DDBJ whole genome shotgun (WGS) entry which is preliminary data.</text>
</comment>
<proteinExistence type="predicted"/>
<dbReference type="AlphaFoldDB" id="A0A699YN15"/>
<evidence type="ECO:0000313" key="3">
    <source>
        <dbReference type="Proteomes" id="UP000485058"/>
    </source>
</evidence>
<feature type="non-terminal residue" evidence="2">
    <location>
        <position position="1"/>
    </location>
</feature>
<keyword evidence="3" id="KW-1185">Reference proteome</keyword>
<gene>
    <name evidence="2" type="ORF">HaLaN_03236</name>
</gene>
<dbReference type="Proteomes" id="UP000485058">
    <property type="component" value="Unassembled WGS sequence"/>
</dbReference>
<sequence>MFTLVGIICKIASVMINFLMWQKHATPEGIAFLMLCVLAGTFYQQAPKRQDVKPIIVA</sequence>
<reference evidence="2 3" key="1">
    <citation type="submission" date="2020-02" db="EMBL/GenBank/DDBJ databases">
        <title>Draft genome sequence of Haematococcus lacustris strain NIES-144.</title>
        <authorList>
            <person name="Morimoto D."/>
            <person name="Nakagawa S."/>
            <person name="Yoshida T."/>
            <person name="Sawayama S."/>
        </authorList>
    </citation>
    <scope>NUCLEOTIDE SEQUENCE [LARGE SCALE GENOMIC DNA]</scope>
    <source>
        <strain evidence="2 3">NIES-144</strain>
    </source>
</reference>
<name>A0A699YN15_HAELA</name>
<keyword evidence="1" id="KW-0472">Membrane</keyword>
<evidence type="ECO:0000313" key="2">
    <source>
        <dbReference type="EMBL" id="GFH08296.1"/>
    </source>
</evidence>
<keyword evidence="1" id="KW-1133">Transmembrane helix</keyword>
<evidence type="ECO:0000256" key="1">
    <source>
        <dbReference type="SAM" id="Phobius"/>
    </source>
</evidence>